<dbReference type="AlphaFoldDB" id="A0A512DC57"/>
<evidence type="ECO:0000256" key="1">
    <source>
        <dbReference type="SAM" id="SignalP"/>
    </source>
</evidence>
<reference evidence="2 3" key="1">
    <citation type="submission" date="2019-07" db="EMBL/GenBank/DDBJ databases">
        <title>Whole genome shotgun sequence of Cellulomonas aerilata NBRC 106308.</title>
        <authorList>
            <person name="Hosoyama A."/>
            <person name="Uohara A."/>
            <person name="Ohji S."/>
            <person name="Ichikawa N."/>
        </authorList>
    </citation>
    <scope>NUCLEOTIDE SEQUENCE [LARGE SCALE GENOMIC DNA]</scope>
    <source>
        <strain evidence="2 3">NBRC 106308</strain>
    </source>
</reference>
<protein>
    <submittedName>
        <fullName evidence="2">Uncharacterized protein</fullName>
    </submittedName>
</protein>
<feature type="signal peptide" evidence="1">
    <location>
        <begin position="1"/>
        <end position="25"/>
    </location>
</feature>
<accession>A0A512DC57</accession>
<dbReference type="OrthoDB" id="4853901at2"/>
<proteinExistence type="predicted"/>
<gene>
    <name evidence="2" type="ORF">CAE01nite_17970</name>
</gene>
<sequence length="454" mass="47302">MWHSRRAPAAVAVALAMAGTGTALAPTAVGAVDGGAVGRCEVHTLALPDGVPEGLVVDVELVRGRGVVYYGSTIVVGADGEDVQQPVVWFGLQGEPVPVGPEGSPTGVAFELTPSGLINGQSINPDTGRWQGWVQKLLTGRVTWVDPGPGDVEPAEVYFRRINDRGAAAGTAWTEDGGLALRWTWFGREPVELPGGDEGIAEGWDINNHRDVVGVVAVRPPGEEDLLVPRPTLWDARNRPTPMATVGLDGYAVLLNDRRQAAGAVGVGPDFSDAHAEAAFWETPDSVVGLGVVPGGVSSAAYGLGEDGWVVGVTGAPAPDAPANPDDVAGYGFLWPGGDPTSMRILPSPYALEHGLTDWRQWFGGAAHGVNERLRQVGTASHGGYLPDGRLMLVPTVYVNADRCGTAVPTSHTPAVADESTSESFAVDARSAAGTSPAHAWSSHVGRLVRDLDR</sequence>
<keyword evidence="3" id="KW-1185">Reference proteome</keyword>
<name>A0A512DC57_9CELL</name>
<dbReference type="EMBL" id="BJYY01000013">
    <property type="protein sequence ID" value="GEO34072.1"/>
    <property type="molecule type" value="Genomic_DNA"/>
</dbReference>
<feature type="chain" id="PRO_5022069719" evidence="1">
    <location>
        <begin position="26"/>
        <end position="454"/>
    </location>
</feature>
<dbReference type="RefSeq" id="WP_146903042.1">
    <property type="nucleotide sequence ID" value="NZ_BAAARM010000003.1"/>
</dbReference>
<keyword evidence="1" id="KW-0732">Signal</keyword>
<evidence type="ECO:0000313" key="3">
    <source>
        <dbReference type="Proteomes" id="UP000321181"/>
    </source>
</evidence>
<evidence type="ECO:0000313" key="2">
    <source>
        <dbReference type="EMBL" id="GEO34072.1"/>
    </source>
</evidence>
<dbReference type="Proteomes" id="UP000321181">
    <property type="component" value="Unassembled WGS sequence"/>
</dbReference>
<organism evidence="2 3">
    <name type="scientific">Cellulomonas aerilata</name>
    <dbReference type="NCBI Taxonomy" id="515326"/>
    <lineage>
        <taxon>Bacteria</taxon>
        <taxon>Bacillati</taxon>
        <taxon>Actinomycetota</taxon>
        <taxon>Actinomycetes</taxon>
        <taxon>Micrococcales</taxon>
        <taxon>Cellulomonadaceae</taxon>
        <taxon>Cellulomonas</taxon>
    </lineage>
</organism>
<comment type="caution">
    <text evidence="2">The sequence shown here is derived from an EMBL/GenBank/DDBJ whole genome shotgun (WGS) entry which is preliminary data.</text>
</comment>